<gene>
    <name evidence="1" type="ORF">WICPIJ_007208</name>
</gene>
<protein>
    <submittedName>
        <fullName evidence="1">Uncharacterized protein</fullName>
    </submittedName>
</protein>
<dbReference type="AlphaFoldDB" id="A0A9P8TJH0"/>
<reference evidence="1" key="2">
    <citation type="submission" date="2021-01" db="EMBL/GenBank/DDBJ databases">
        <authorList>
            <person name="Schikora-Tamarit M.A."/>
        </authorList>
    </citation>
    <scope>NUCLEOTIDE SEQUENCE</scope>
    <source>
        <strain evidence="1">CBS2887</strain>
    </source>
</reference>
<evidence type="ECO:0000313" key="2">
    <source>
        <dbReference type="Proteomes" id="UP000774326"/>
    </source>
</evidence>
<organism evidence="1 2">
    <name type="scientific">Wickerhamomyces pijperi</name>
    <name type="common">Yeast</name>
    <name type="synonym">Pichia pijperi</name>
    <dbReference type="NCBI Taxonomy" id="599730"/>
    <lineage>
        <taxon>Eukaryota</taxon>
        <taxon>Fungi</taxon>
        <taxon>Dikarya</taxon>
        <taxon>Ascomycota</taxon>
        <taxon>Saccharomycotina</taxon>
        <taxon>Saccharomycetes</taxon>
        <taxon>Phaffomycetales</taxon>
        <taxon>Wickerhamomycetaceae</taxon>
        <taxon>Wickerhamomyces</taxon>
    </lineage>
</organism>
<accession>A0A9P8TJH0</accession>
<name>A0A9P8TJH0_WICPI</name>
<proteinExistence type="predicted"/>
<dbReference type="Proteomes" id="UP000774326">
    <property type="component" value="Unassembled WGS sequence"/>
</dbReference>
<reference evidence="1" key="1">
    <citation type="journal article" date="2021" name="Open Biol.">
        <title>Shared evolutionary footprints suggest mitochondrial oxidative damage underlies multiple complex I losses in fungi.</title>
        <authorList>
            <person name="Schikora-Tamarit M.A."/>
            <person name="Marcet-Houben M."/>
            <person name="Nosek J."/>
            <person name="Gabaldon T."/>
        </authorList>
    </citation>
    <scope>NUCLEOTIDE SEQUENCE</scope>
    <source>
        <strain evidence="1">CBS2887</strain>
    </source>
</reference>
<sequence length="165" mass="18175">MDVFNDNRNGDTEKLGLDHNSLVDIVLQLLASGVGGTVRSEGEPPIHNDNIILRDIQGLDKINSWWFGTSGELVDPDGLHKCWNGFLFGENWVHLFGDDLGDGRLQVDPILVEESVQPVHGFSIVLDPLDTELSVHLVPHVETVLLDSGTVVNRSGKSDEENRCN</sequence>
<dbReference type="EMBL" id="JAEUBG010004204">
    <property type="protein sequence ID" value="KAH3681828.1"/>
    <property type="molecule type" value="Genomic_DNA"/>
</dbReference>
<comment type="caution">
    <text evidence="1">The sequence shown here is derived from an EMBL/GenBank/DDBJ whole genome shotgun (WGS) entry which is preliminary data.</text>
</comment>
<evidence type="ECO:0000313" key="1">
    <source>
        <dbReference type="EMBL" id="KAH3681828.1"/>
    </source>
</evidence>
<keyword evidence="2" id="KW-1185">Reference proteome</keyword>